<evidence type="ECO:0000313" key="3">
    <source>
        <dbReference type="Proteomes" id="UP000637819"/>
    </source>
</evidence>
<evidence type="ECO:0000313" key="2">
    <source>
        <dbReference type="EMBL" id="QRV16311.1"/>
    </source>
</evidence>
<dbReference type="Proteomes" id="UP000637819">
    <property type="component" value="Chromosome"/>
</dbReference>
<gene>
    <name evidence="2" type="ORF">JMJ58_05310</name>
</gene>
<evidence type="ECO:0000256" key="1">
    <source>
        <dbReference type="SAM" id="MobiDB-lite"/>
    </source>
</evidence>
<dbReference type="EMBL" id="CP069188">
    <property type="protein sequence ID" value="QRV16311.1"/>
    <property type="molecule type" value="Genomic_DNA"/>
</dbReference>
<dbReference type="KEGG" id="hsal:JMJ58_05310"/>
<keyword evidence="3" id="KW-1185">Reference proteome</keyword>
<reference evidence="2 3" key="1">
    <citation type="submission" date="2021-01" db="EMBL/GenBank/DDBJ databases">
        <title>Genome Sequence and Methylation Pattern of Haloterrigena salifodinae BOL5-1, An Extremely Halophilic Archaeon from a Bolivian Salt Mine.</title>
        <authorList>
            <person name="DasSarma P."/>
            <person name="Anton B.P."/>
            <person name="DasSarma S.L."/>
            <person name="von Ehrenheim H.A.L."/>
            <person name="Martinez F.L."/>
            <person name="Guzman D."/>
            <person name="Roberts R.J."/>
            <person name="DasSarma S."/>
        </authorList>
    </citation>
    <scope>NUCLEOTIDE SEQUENCE [LARGE SCALE GENOMIC DNA]</scope>
    <source>
        <strain evidence="2 3">BOL5-1</strain>
    </source>
</reference>
<proteinExistence type="predicted"/>
<organism evidence="2 3">
    <name type="scientific">Haloterrigena salifodinae</name>
    <dbReference type="NCBI Taxonomy" id="2675099"/>
    <lineage>
        <taxon>Archaea</taxon>
        <taxon>Methanobacteriati</taxon>
        <taxon>Methanobacteriota</taxon>
        <taxon>Stenosarchaea group</taxon>
        <taxon>Halobacteria</taxon>
        <taxon>Halobacteriales</taxon>
        <taxon>Natrialbaceae</taxon>
        <taxon>Haloterrigena</taxon>
    </lineage>
</organism>
<sequence length="254" mass="28049">MFKILFHGKCHTPKSCSTRHAMRSATRSLKQTPQKEPNEMSQTNQKHDFNRITHQLTQIDDPDDINDATLAIAAATISASPYTRARATTIGSCGRVSFGRRRRNMPGIAVFVPDDIFGIMDADVAALNGFDGDDRDQPWTDRPVSERSLTTLSNPTHSANAAADEIDRWADSDDLTIGGVLAWANSPLIAVLKHAADRSSHPDVAVWHGELTETGRACFGREREGEAGLAVFVPECSLWDDPERVIEAIDEPWW</sequence>
<dbReference type="GeneID" id="62874520"/>
<dbReference type="RefSeq" id="WP_204748619.1">
    <property type="nucleotide sequence ID" value="NZ_CP069188.1"/>
</dbReference>
<name>A0A8T8E4K1_9EURY</name>
<protein>
    <submittedName>
        <fullName evidence="2">Uncharacterized protein</fullName>
    </submittedName>
</protein>
<dbReference type="AlphaFoldDB" id="A0A8T8E4K1"/>
<feature type="compositionally biased region" description="Polar residues" evidence="1">
    <location>
        <begin position="25"/>
        <end position="44"/>
    </location>
</feature>
<accession>A0A8T8E4K1</accession>
<feature type="region of interest" description="Disordered" evidence="1">
    <location>
        <begin position="15"/>
        <end position="49"/>
    </location>
</feature>